<evidence type="ECO:0000256" key="3">
    <source>
        <dbReference type="ARBA" id="ARBA00022729"/>
    </source>
</evidence>
<comment type="caution">
    <text evidence="6">The sequence shown here is derived from an EMBL/GenBank/DDBJ whole genome shotgun (WGS) entry which is preliminary data.</text>
</comment>
<reference evidence="6 7" key="1">
    <citation type="submission" date="2024-01" db="EMBL/GenBank/DDBJ databases">
        <title>A telomere-to-telomere, gap-free genome of sweet tea (Lithocarpus litseifolius).</title>
        <authorList>
            <person name="Zhou J."/>
        </authorList>
    </citation>
    <scope>NUCLEOTIDE SEQUENCE [LARGE SCALE GENOMIC DNA]</scope>
    <source>
        <strain evidence="6">Zhou-2022a</strain>
        <tissue evidence="6">Leaf</tissue>
    </source>
</reference>
<dbReference type="Proteomes" id="UP001459277">
    <property type="component" value="Unassembled WGS sequence"/>
</dbReference>
<evidence type="ECO:0000256" key="2">
    <source>
        <dbReference type="ARBA" id="ARBA00011073"/>
    </source>
</evidence>
<evidence type="ECO:0000256" key="1">
    <source>
        <dbReference type="ARBA" id="ARBA00004613"/>
    </source>
</evidence>
<keyword evidence="3" id="KW-0732">Signal</keyword>
<dbReference type="AlphaFoldDB" id="A0AAW2DLP9"/>
<evidence type="ECO:0000256" key="4">
    <source>
        <dbReference type="PROSITE-ProRule" id="PRU01240"/>
    </source>
</evidence>
<dbReference type="EMBL" id="JAZDWU010000002">
    <property type="protein sequence ID" value="KAL0011568.1"/>
    <property type="molecule type" value="Genomic_DNA"/>
</dbReference>
<comment type="subcellular location">
    <subcellularLocation>
        <location evidence="1">Secreted</location>
    </subcellularLocation>
</comment>
<accession>A0AAW2DLP9</accession>
<dbReference type="Gene3D" id="3.40.50.200">
    <property type="entry name" value="Peptidase S8/S53 domain"/>
    <property type="match status" value="1"/>
</dbReference>
<dbReference type="SUPFAM" id="SSF52743">
    <property type="entry name" value="Subtilisin-like"/>
    <property type="match status" value="1"/>
</dbReference>
<dbReference type="InterPro" id="IPR000209">
    <property type="entry name" value="Peptidase_S8/S53_dom"/>
</dbReference>
<evidence type="ECO:0000259" key="5">
    <source>
        <dbReference type="Pfam" id="PF00082"/>
    </source>
</evidence>
<dbReference type="Pfam" id="PF00082">
    <property type="entry name" value="Peptidase_S8"/>
    <property type="match status" value="1"/>
</dbReference>
<dbReference type="InterPro" id="IPR036852">
    <property type="entry name" value="Peptidase_S8/S53_dom_sf"/>
</dbReference>
<feature type="domain" description="Peptidase S8/S53" evidence="5">
    <location>
        <begin position="11"/>
        <end position="104"/>
    </location>
</feature>
<dbReference type="GO" id="GO:0004252">
    <property type="term" value="F:serine-type endopeptidase activity"/>
    <property type="evidence" value="ECO:0007669"/>
    <property type="project" value="InterPro"/>
</dbReference>
<name>A0AAW2DLP9_9ROSI</name>
<comment type="caution">
    <text evidence="4">Lacks conserved residue(s) required for the propagation of feature annotation.</text>
</comment>
<comment type="similarity">
    <text evidence="2 4">Belongs to the peptidase S8 family.</text>
</comment>
<sequence>MVENHSFFVTKKPERQTLAPDLSAPGVDILAAYSPITSPSFSPGNYNIQYGTSTACPHVFGAAAYVKTFHPDWSPSAIKSALMATTLPMSDTKSLGGEFAYGSGHLNPVAAAHPGLVYEALKEDCIIMFVTLAMMQRNFKSYQEIITLLLVLNYQSVHHQRN</sequence>
<gene>
    <name evidence="6" type="ORF">SO802_006676</name>
</gene>
<organism evidence="6 7">
    <name type="scientific">Lithocarpus litseifolius</name>
    <dbReference type="NCBI Taxonomy" id="425828"/>
    <lineage>
        <taxon>Eukaryota</taxon>
        <taxon>Viridiplantae</taxon>
        <taxon>Streptophyta</taxon>
        <taxon>Embryophyta</taxon>
        <taxon>Tracheophyta</taxon>
        <taxon>Spermatophyta</taxon>
        <taxon>Magnoliopsida</taxon>
        <taxon>eudicotyledons</taxon>
        <taxon>Gunneridae</taxon>
        <taxon>Pentapetalae</taxon>
        <taxon>rosids</taxon>
        <taxon>fabids</taxon>
        <taxon>Fagales</taxon>
        <taxon>Fagaceae</taxon>
        <taxon>Lithocarpus</taxon>
    </lineage>
</organism>
<proteinExistence type="inferred from homology"/>
<dbReference type="GO" id="GO:0006508">
    <property type="term" value="P:proteolysis"/>
    <property type="evidence" value="ECO:0007669"/>
    <property type="project" value="InterPro"/>
</dbReference>
<evidence type="ECO:0000313" key="6">
    <source>
        <dbReference type="EMBL" id="KAL0011568.1"/>
    </source>
</evidence>
<dbReference type="PROSITE" id="PS51892">
    <property type="entry name" value="SUBTILASE"/>
    <property type="match status" value="1"/>
</dbReference>
<protein>
    <recommendedName>
        <fullName evidence="5">Peptidase S8/S53 domain-containing protein</fullName>
    </recommendedName>
</protein>
<keyword evidence="7" id="KW-1185">Reference proteome</keyword>
<dbReference type="PANTHER" id="PTHR10795">
    <property type="entry name" value="PROPROTEIN CONVERTASE SUBTILISIN/KEXIN"/>
    <property type="match status" value="1"/>
</dbReference>
<evidence type="ECO:0000313" key="7">
    <source>
        <dbReference type="Proteomes" id="UP001459277"/>
    </source>
</evidence>
<dbReference type="InterPro" id="IPR045051">
    <property type="entry name" value="SBT"/>
</dbReference>
<dbReference type="GO" id="GO:0005576">
    <property type="term" value="C:extracellular region"/>
    <property type="evidence" value="ECO:0007669"/>
    <property type="project" value="UniProtKB-SubCell"/>
</dbReference>